<evidence type="ECO:0000256" key="2">
    <source>
        <dbReference type="ARBA" id="ARBA00022448"/>
    </source>
</evidence>
<dbReference type="NCBIfam" id="TIGR00711">
    <property type="entry name" value="efflux_EmrB"/>
    <property type="match status" value="1"/>
</dbReference>
<keyword evidence="2" id="KW-0813">Transport</keyword>
<dbReference type="Pfam" id="PF07690">
    <property type="entry name" value="MFS_1"/>
    <property type="match status" value="1"/>
</dbReference>
<dbReference type="Gene3D" id="1.20.1250.20">
    <property type="entry name" value="MFS general substrate transporter like domains"/>
    <property type="match status" value="1"/>
</dbReference>
<feature type="transmembrane region" description="Helical" evidence="7">
    <location>
        <begin position="237"/>
        <end position="253"/>
    </location>
</feature>
<dbReference type="PROSITE" id="PS50850">
    <property type="entry name" value="MFS"/>
    <property type="match status" value="1"/>
</dbReference>
<dbReference type="PANTHER" id="PTHR42718">
    <property type="entry name" value="MAJOR FACILITATOR SUPERFAMILY MULTIDRUG TRANSPORTER MFSC"/>
    <property type="match status" value="1"/>
</dbReference>
<evidence type="ECO:0000256" key="1">
    <source>
        <dbReference type="ARBA" id="ARBA00004651"/>
    </source>
</evidence>
<dbReference type="Proteomes" id="UP000063699">
    <property type="component" value="Chromosome"/>
</dbReference>
<evidence type="ECO:0000313" key="10">
    <source>
        <dbReference type="Proteomes" id="UP000063699"/>
    </source>
</evidence>
<keyword evidence="4 7" id="KW-0812">Transmembrane</keyword>
<dbReference type="AlphaFoldDB" id="A0A0N9I7U9"/>
<evidence type="ECO:0000259" key="8">
    <source>
        <dbReference type="PROSITE" id="PS50850"/>
    </source>
</evidence>
<evidence type="ECO:0000256" key="6">
    <source>
        <dbReference type="ARBA" id="ARBA00023136"/>
    </source>
</evidence>
<feature type="transmembrane region" description="Helical" evidence="7">
    <location>
        <begin position="310"/>
        <end position="331"/>
    </location>
</feature>
<keyword evidence="5 7" id="KW-1133">Transmembrane helix</keyword>
<keyword evidence="3" id="KW-1003">Cell membrane</keyword>
<feature type="transmembrane region" description="Helical" evidence="7">
    <location>
        <begin position="274"/>
        <end position="298"/>
    </location>
</feature>
<feature type="transmembrane region" description="Helical" evidence="7">
    <location>
        <begin position="17"/>
        <end position="41"/>
    </location>
</feature>
<feature type="transmembrane region" description="Helical" evidence="7">
    <location>
        <begin position="436"/>
        <end position="455"/>
    </location>
</feature>
<evidence type="ECO:0000313" key="9">
    <source>
        <dbReference type="EMBL" id="ALG12243.1"/>
    </source>
</evidence>
<feature type="transmembrane region" description="Helical" evidence="7">
    <location>
        <begin position="410"/>
        <end position="430"/>
    </location>
</feature>
<dbReference type="KEGG" id="kphy:AOZ06_40100"/>
<comment type="subcellular location">
    <subcellularLocation>
        <location evidence="1">Cell membrane</location>
        <topology evidence="1">Multi-pass membrane protein</topology>
    </subcellularLocation>
</comment>
<evidence type="ECO:0000256" key="3">
    <source>
        <dbReference type="ARBA" id="ARBA00022475"/>
    </source>
</evidence>
<organism evidence="9 10">
    <name type="scientific">Kibdelosporangium phytohabitans</name>
    <dbReference type="NCBI Taxonomy" id="860235"/>
    <lineage>
        <taxon>Bacteria</taxon>
        <taxon>Bacillati</taxon>
        <taxon>Actinomycetota</taxon>
        <taxon>Actinomycetes</taxon>
        <taxon>Pseudonocardiales</taxon>
        <taxon>Pseudonocardiaceae</taxon>
        <taxon>Kibdelosporangium</taxon>
    </lineage>
</organism>
<evidence type="ECO:0000256" key="5">
    <source>
        <dbReference type="ARBA" id="ARBA00022989"/>
    </source>
</evidence>
<dbReference type="OrthoDB" id="7375466at2"/>
<dbReference type="STRING" id="860235.AOZ06_40100"/>
<dbReference type="GO" id="GO:0005886">
    <property type="term" value="C:plasma membrane"/>
    <property type="evidence" value="ECO:0007669"/>
    <property type="project" value="UniProtKB-SubCell"/>
</dbReference>
<feature type="transmembrane region" description="Helical" evidence="7">
    <location>
        <begin position="85"/>
        <end position="104"/>
    </location>
</feature>
<protein>
    <submittedName>
        <fullName evidence="9">MFS transporter</fullName>
    </submittedName>
</protein>
<gene>
    <name evidence="9" type="ORF">AOZ06_40100</name>
</gene>
<feature type="transmembrane region" description="Helical" evidence="7">
    <location>
        <begin position="147"/>
        <end position="166"/>
    </location>
</feature>
<feature type="transmembrane region" description="Helical" evidence="7">
    <location>
        <begin position="363"/>
        <end position="389"/>
    </location>
</feature>
<dbReference type="InterPro" id="IPR011701">
    <property type="entry name" value="MFS"/>
</dbReference>
<evidence type="ECO:0000256" key="4">
    <source>
        <dbReference type="ARBA" id="ARBA00022692"/>
    </source>
</evidence>
<feature type="transmembrane region" description="Helical" evidence="7">
    <location>
        <begin position="172"/>
        <end position="195"/>
    </location>
</feature>
<feature type="transmembrane region" description="Helical" evidence="7">
    <location>
        <begin position="207"/>
        <end position="225"/>
    </location>
</feature>
<dbReference type="CDD" id="cd17321">
    <property type="entry name" value="MFS_MMR_MDR_like"/>
    <property type="match status" value="1"/>
</dbReference>
<dbReference type="EMBL" id="CP012752">
    <property type="protein sequence ID" value="ALG12243.1"/>
    <property type="molecule type" value="Genomic_DNA"/>
</dbReference>
<keyword evidence="10" id="KW-1185">Reference proteome</keyword>
<sequence>MTTLAGTEPSTAPDRGVLMFSAIAVGFVMAALDATVVNVAGASIKDKLGLGLDHLTWVVDGYMLTFASLLLLAGALGTRFGAKRVYLIGMALFVLSSLACGLAPNGDVLVAARVVQGVASALFLPGSLVLLVGAFPEPARRARVVSLWSAAGAGASGLGPVIGGVLVDSFGWRSIFMINIPIGVAGFVLTAKLIKPVREDTSRKVKVLGHVFGVIALAGLAYALIEGPGKGWGSPQILAAIVIAVVFGSAFVVRERRAEDPILPLRLFRQAAFAIPNAVGVLLNFGLYGVLFMIGLFLQQVHGATPLQAGLQMLPMMIVFVVGNLAVARFVPKIGTRLPMITGLSVAGLASALMAMVSPSTPYWLLALAMSIANLGLGVTAPAMTAALVEAAGPTNASIASATFNAGRQVGTLLGVAVAGTILASFADWYGGARTTFLVAAVAYLVAVALVLRFIRRVPR</sequence>
<evidence type="ECO:0000256" key="7">
    <source>
        <dbReference type="SAM" id="Phobius"/>
    </source>
</evidence>
<dbReference type="RefSeq" id="WP_054294139.1">
    <property type="nucleotide sequence ID" value="NZ_CP012752.1"/>
</dbReference>
<dbReference type="SUPFAM" id="SSF103473">
    <property type="entry name" value="MFS general substrate transporter"/>
    <property type="match status" value="2"/>
</dbReference>
<feature type="transmembrane region" description="Helical" evidence="7">
    <location>
        <begin position="338"/>
        <end position="357"/>
    </location>
</feature>
<accession>A0A0N9I7U9</accession>
<dbReference type="PANTHER" id="PTHR42718:SF40">
    <property type="entry name" value="METHYLENOMYCIN A RESISTANCE PROTEIN"/>
    <property type="match status" value="1"/>
</dbReference>
<name>A0A0N9I7U9_9PSEU</name>
<proteinExistence type="predicted"/>
<dbReference type="InterPro" id="IPR004638">
    <property type="entry name" value="EmrB-like"/>
</dbReference>
<dbReference type="InterPro" id="IPR020846">
    <property type="entry name" value="MFS_dom"/>
</dbReference>
<dbReference type="GO" id="GO:0022857">
    <property type="term" value="F:transmembrane transporter activity"/>
    <property type="evidence" value="ECO:0007669"/>
    <property type="project" value="InterPro"/>
</dbReference>
<feature type="transmembrane region" description="Helical" evidence="7">
    <location>
        <begin position="110"/>
        <end position="135"/>
    </location>
</feature>
<keyword evidence="6 7" id="KW-0472">Membrane</keyword>
<dbReference type="Gene3D" id="1.20.1720.10">
    <property type="entry name" value="Multidrug resistance protein D"/>
    <property type="match status" value="1"/>
</dbReference>
<dbReference type="InterPro" id="IPR036259">
    <property type="entry name" value="MFS_trans_sf"/>
</dbReference>
<feature type="domain" description="Major facilitator superfamily (MFS) profile" evidence="8">
    <location>
        <begin position="19"/>
        <end position="459"/>
    </location>
</feature>
<reference evidence="9 10" key="1">
    <citation type="submission" date="2015-07" db="EMBL/GenBank/DDBJ databases">
        <title>Genome sequencing of Kibdelosporangium phytohabitans.</title>
        <authorList>
            <person name="Qin S."/>
            <person name="Xing K."/>
        </authorList>
    </citation>
    <scope>NUCLEOTIDE SEQUENCE [LARGE SCALE GENOMIC DNA]</scope>
    <source>
        <strain evidence="9 10">KLBMP1111</strain>
    </source>
</reference>
<feature type="transmembrane region" description="Helical" evidence="7">
    <location>
        <begin position="61"/>
        <end position="78"/>
    </location>
</feature>